<evidence type="ECO:0000313" key="1">
    <source>
        <dbReference type="EMBL" id="GBP21076.1"/>
    </source>
</evidence>
<organism evidence="1 2">
    <name type="scientific">Eumeta variegata</name>
    <name type="common">Bagworm moth</name>
    <name type="synonym">Eumeta japonica</name>
    <dbReference type="NCBI Taxonomy" id="151549"/>
    <lineage>
        <taxon>Eukaryota</taxon>
        <taxon>Metazoa</taxon>
        <taxon>Ecdysozoa</taxon>
        <taxon>Arthropoda</taxon>
        <taxon>Hexapoda</taxon>
        <taxon>Insecta</taxon>
        <taxon>Pterygota</taxon>
        <taxon>Neoptera</taxon>
        <taxon>Endopterygota</taxon>
        <taxon>Lepidoptera</taxon>
        <taxon>Glossata</taxon>
        <taxon>Ditrysia</taxon>
        <taxon>Tineoidea</taxon>
        <taxon>Psychidae</taxon>
        <taxon>Oiketicinae</taxon>
        <taxon>Eumeta</taxon>
    </lineage>
</organism>
<protein>
    <submittedName>
        <fullName evidence="1">Uncharacterized protein</fullName>
    </submittedName>
</protein>
<gene>
    <name evidence="1" type="ORF">EVAR_11107_1</name>
</gene>
<name>A0A4C1U5F5_EUMVA</name>
<comment type="caution">
    <text evidence="1">The sequence shown here is derived from an EMBL/GenBank/DDBJ whole genome shotgun (WGS) entry which is preliminary data.</text>
</comment>
<reference evidence="1 2" key="1">
    <citation type="journal article" date="2019" name="Commun. Biol.">
        <title>The bagworm genome reveals a unique fibroin gene that provides high tensile strength.</title>
        <authorList>
            <person name="Kono N."/>
            <person name="Nakamura H."/>
            <person name="Ohtoshi R."/>
            <person name="Tomita M."/>
            <person name="Numata K."/>
            <person name="Arakawa K."/>
        </authorList>
    </citation>
    <scope>NUCLEOTIDE SEQUENCE [LARGE SCALE GENOMIC DNA]</scope>
</reference>
<dbReference type="Proteomes" id="UP000299102">
    <property type="component" value="Unassembled WGS sequence"/>
</dbReference>
<evidence type="ECO:0000313" key="2">
    <source>
        <dbReference type="Proteomes" id="UP000299102"/>
    </source>
</evidence>
<keyword evidence="2" id="KW-1185">Reference proteome</keyword>
<sequence length="107" mass="11655">MQMIAMEVNNYRASAACAGGRAAVDDPRRRLRDGAGTAYFRPLFSAPLFSNNGALSSSNNFFPDLVCYNSSGVGASAPFRKTFRFAGPVCSWLTPSSYRRVVVLYVD</sequence>
<dbReference type="AlphaFoldDB" id="A0A4C1U5F5"/>
<accession>A0A4C1U5F5</accession>
<proteinExistence type="predicted"/>
<dbReference type="EMBL" id="BGZK01000125">
    <property type="protein sequence ID" value="GBP21076.1"/>
    <property type="molecule type" value="Genomic_DNA"/>
</dbReference>